<dbReference type="InterPro" id="IPR002083">
    <property type="entry name" value="MATH/TRAF_dom"/>
</dbReference>
<reference evidence="3 4" key="1">
    <citation type="journal article" date="2013" name="Front. Plant Sci.">
        <title>The Reference Genome of the Halophytic Plant Eutrema salsugineum.</title>
        <authorList>
            <person name="Yang R."/>
            <person name="Jarvis D.E."/>
            <person name="Chen H."/>
            <person name="Beilstein M.A."/>
            <person name="Grimwood J."/>
            <person name="Jenkins J."/>
            <person name="Shu S."/>
            <person name="Prochnik S."/>
            <person name="Xin M."/>
            <person name="Ma C."/>
            <person name="Schmutz J."/>
            <person name="Wing R.A."/>
            <person name="Mitchell-Olds T."/>
            <person name="Schumaker K.S."/>
            <person name="Wang X."/>
        </authorList>
    </citation>
    <scope>NUCLEOTIDE SEQUENCE [LARGE SCALE GENOMIC DNA]</scope>
</reference>
<keyword evidence="1" id="KW-0175">Coiled coil</keyword>
<dbReference type="KEGG" id="eus:EUTSA_v10029219mg"/>
<evidence type="ECO:0000313" key="3">
    <source>
        <dbReference type="EMBL" id="ESQ37756.1"/>
    </source>
</evidence>
<dbReference type="PANTHER" id="PTHR46236:SF12">
    <property type="entry name" value="MATH DOMAIN-CONTAINING PROTEIN"/>
    <property type="match status" value="1"/>
</dbReference>
<dbReference type="SUPFAM" id="SSF49599">
    <property type="entry name" value="TRAF domain-like"/>
    <property type="match status" value="1"/>
</dbReference>
<gene>
    <name evidence="3" type="ORF">EUTSA_v10029219mg</name>
</gene>
<feature type="domain" description="MATH" evidence="2">
    <location>
        <begin position="2"/>
        <end position="78"/>
    </location>
</feature>
<dbReference type="Proteomes" id="UP000030689">
    <property type="component" value="Unassembled WGS sequence"/>
</dbReference>
<dbReference type="eggNOG" id="KOG1987">
    <property type="taxonomic scope" value="Eukaryota"/>
</dbReference>
<sequence>MYLHVCLGNPNSLPLGWKVRATFSFVVLNQSLKELYRLDEPRRLFSAQEVAWSCYVPLEKLHEKGVLEKNKLTLKVQVEVVEVVDEENEKLEFDGRVQVLASQVYSVIELFMKHPDIARSFRPRKHLVKTACMNDLLSFIEILNKPPYSLSQTELNNILRDLIELAEAGITLDWIKKKHDEIQEREIQERESNKIMIAELNKGTKAITRDARDWLKGVVHSWK</sequence>
<evidence type="ECO:0000259" key="2">
    <source>
        <dbReference type="Pfam" id="PF22486"/>
    </source>
</evidence>
<evidence type="ECO:0000313" key="4">
    <source>
        <dbReference type="Proteomes" id="UP000030689"/>
    </source>
</evidence>
<feature type="non-terminal residue" evidence="3">
    <location>
        <position position="223"/>
    </location>
</feature>
<organism evidence="3 4">
    <name type="scientific">Eutrema salsugineum</name>
    <name type="common">Saltwater cress</name>
    <name type="synonym">Sisymbrium salsugineum</name>
    <dbReference type="NCBI Taxonomy" id="72664"/>
    <lineage>
        <taxon>Eukaryota</taxon>
        <taxon>Viridiplantae</taxon>
        <taxon>Streptophyta</taxon>
        <taxon>Embryophyta</taxon>
        <taxon>Tracheophyta</taxon>
        <taxon>Spermatophyta</taxon>
        <taxon>Magnoliopsida</taxon>
        <taxon>eudicotyledons</taxon>
        <taxon>Gunneridae</taxon>
        <taxon>Pentapetalae</taxon>
        <taxon>rosids</taxon>
        <taxon>malvids</taxon>
        <taxon>Brassicales</taxon>
        <taxon>Brassicaceae</taxon>
        <taxon>Eutremeae</taxon>
        <taxon>Eutrema</taxon>
    </lineage>
</organism>
<proteinExistence type="predicted"/>
<accession>V4MYT5</accession>
<dbReference type="CDD" id="cd00121">
    <property type="entry name" value="MATH"/>
    <property type="match status" value="1"/>
</dbReference>
<keyword evidence="4" id="KW-1185">Reference proteome</keyword>
<dbReference type="AlphaFoldDB" id="V4MYT5"/>
<dbReference type="InterPro" id="IPR008974">
    <property type="entry name" value="TRAF-like"/>
</dbReference>
<name>V4MYT5_EUTSA</name>
<dbReference type="EMBL" id="KI517537">
    <property type="protein sequence ID" value="ESQ37756.1"/>
    <property type="molecule type" value="Genomic_DNA"/>
</dbReference>
<evidence type="ECO:0000256" key="1">
    <source>
        <dbReference type="ARBA" id="ARBA00023054"/>
    </source>
</evidence>
<dbReference type="InterPro" id="IPR050804">
    <property type="entry name" value="MCC"/>
</dbReference>
<dbReference type="Gene3D" id="2.60.210.10">
    <property type="entry name" value="Apoptosis, Tumor Necrosis Factor Receptor Associated Protein 2, Chain A"/>
    <property type="match status" value="1"/>
</dbReference>
<protein>
    <recommendedName>
        <fullName evidence="2">MATH domain-containing protein</fullName>
    </recommendedName>
</protein>
<dbReference type="Gramene" id="ESQ37756">
    <property type="protein sequence ID" value="ESQ37756"/>
    <property type="gene ID" value="EUTSA_v10029219mg"/>
</dbReference>
<dbReference type="PANTHER" id="PTHR46236">
    <property type="entry name" value="TRAF-LIKE SUPERFAMILY PROTEIN"/>
    <property type="match status" value="1"/>
</dbReference>
<dbReference type="Pfam" id="PF22486">
    <property type="entry name" value="MATH_2"/>
    <property type="match status" value="1"/>
</dbReference>